<dbReference type="EMBL" id="JAUSUR010000003">
    <property type="protein sequence ID" value="MDQ0361182.1"/>
    <property type="molecule type" value="Genomic_DNA"/>
</dbReference>
<gene>
    <name evidence="2" type="ORF">J2S15_001929</name>
</gene>
<protein>
    <submittedName>
        <fullName evidence="2">Uncharacterized protein</fullName>
    </submittedName>
</protein>
<organism evidence="2 3">
    <name type="scientific">Breznakia pachnodae</name>
    <dbReference type="NCBI Taxonomy" id="265178"/>
    <lineage>
        <taxon>Bacteria</taxon>
        <taxon>Bacillati</taxon>
        <taxon>Bacillota</taxon>
        <taxon>Erysipelotrichia</taxon>
        <taxon>Erysipelotrichales</taxon>
        <taxon>Erysipelotrichaceae</taxon>
        <taxon>Breznakia</taxon>
    </lineage>
</organism>
<evidence type="ECO:0000256" key="1">
    <source>
        <dbReference type="SAM" id="Phobius"/>
    </source>
</evidence>
<keyword evidence="1" id="KW-1133">Transmembrane helix</keyword>
<keyword evidence="1" id="KW-0472">Membrane</keyword>
<name>A0ABU0E2R4_9FIRM</name>
<keyword evidence="1" id="KW-0812">Transmembrane</keyword>
<dbReference type="RefSeq" id="WP_307407693.1">
    <property type="nucleotide sequence ID" value="NZ_JAUSUR010000003.1"/>
</dbReference>
<feature type="transmembrane region" description="Helical" evidence="1">
    <location>
        <begin position="64"/>
        <end position="86"/>
    </location>
</feature>
<accession>A0ABU0E2R4</accession>
<evidence type="ECO:0000313" key="2">
    <source>
        <dbReference type="EMBL" id="MDQ0361182.1"/>
    </source>
</evidence>
<feature type="transmembrane region" description="Helical" evidence="1">
    <location>
        <begin position="6"/>
        <end position="24"/>
    </location>
</feature>
<reference evidence="2 3" key="1">
    <citation type="submission" date="2023-07" db="EMBL/GenBank/DDBJ databases">
        <title>Genomic Encyclopedia of Type Strains, Phase IV (KMG-IV): sequencing the most valuable type-strain genomes for metagenomic binning, comparative biology and taxonomic classification.</title>
        <authorList>
            <person name="Goeker M."/>
        </authorList>
    </citation>
    <scope>NUCLEOTIDE SEQUENCE [LARGE SCALE GENOMIC DNA]</scope>
    <source>
        <strain evidence="2 3">DSM 16784</strain>
    </source>
</reference>
<proteinExistence type="predicted"/>
<keyword evidence="3" id="KW-1185">Reference proteome</keyword>
<sequence length="121" mass="12946">MKDLGILAVEWITTGLIVFAGLSGKQILFINGPRSAVITLGAIGFIMCMVMPSVGLFVRNAPAHPVTIVAYIVGLAALFITLVQVFRWNIPVVNEPTMALYIVAGCIVVKSIIARCATLIF</sequence>
<comment type="caution">
    <text evidence="2">The sequence shown here is derived from an EMBL/GenBank/DDBJ whole genome shotgun (WGS) entry which is preliminary data.</text>
</comment>
<feature type="transmembrane region" description="Helical" evidence="1">
    <location>
        <begin position="36"/>
        <end position="58"/>
    </location>
</feature>
<dbReference type="Proteomes" id="UP001230220">
    <property type="component" value="Unassembled WGS sequence"/>
</dbReference>
<evidence type="ECO:0000313" key="3">
    <source>
        <dbReference type="Proteomes" id="UP001230220"/>
    </source>
</evidence>
<feature type="transmembrane region" description="Helical" evidence="1">
    <location>
        <begin position="98"/>
        <end position="120"/>
    </location>
</feature>